<dbReference type="EMBL" id="QOIN01000055">
    <property type="protein sequence ID" value="RCG17319.1"/>
    <property type="molecule type" value="Genomic_DNA"/>
</dbReference>
<evidence type="ECO:0000259" key="2">
    <source>
        <dbReference type="Pfam" id="PF01968"/>
    </source>
</evidence>
<evidence type="ECO:0000256" key="1">
    <source>
        <dbReference type="SAM" id="MobiDB-lite"/>
    </source>
</evidence>
<dbReference type="PANTHER" id="PTHR11365:SF23">
    <property type="entry name" value="HYPOTHETICAL 5-OXOPROLINASE (EUROFUNG)-RELATED"/>
    <property type="match status" value="1"/>
</dbReference>
<dbReference type="InterPro" id="IPR045079">
    <property type="entry name" value="Oxoprolinase-like"/>
</dbReference>
<dbReference type="GO" id="GO:0006749">
    <property type="term" value="P:glutathione metabolic process"/>
    <property type="evidence" value="ECO:0007669"/>
    <property type="project" value="TreeGrafter"/>
</dbReference>
<dbReference type="RefSeq" id="WP_114024713.1">
    <property type="nucleotide sequence ID" value="NZ_QOIN01000055.1"/>
</dbReference>
<feature type="domain" description="Hydantoinase A/oxoprolinase" evidence="2">
    <location>
        <begin position="202"/>
        <end position="488"/>
    </location>
</feature>
<evidence type="ECO:0000313" key="5">
    <source>
        <dbReference type="EMBL" id="RCG17319.1"/>
    </source>
</evidence>
<reference evidence="5 6" key="1">
    <citation type="submission" date="2018-06" db="EMBL/GenBank/DDBJ databases">
        <title>Streptomyces reniochalinae sp. nov. and Streptomyces diacarnus sp. nov. from marine sponges.</title>
        <authorList>
            <person name="Li L."/>
        </authorList>
    </citation>
    <scope>NUCLEOTIDE SEQUENCE [LARGE SCALE GENOMIC DNA]</scope>
    <source>
        <strain evidence="5 6">LHW51701</strain>
    </source>
</reference>
<protein>
    <submittedName>
        <fullName evidence="5">Hydantoinase/oxoprolinase family protein</fullName>
    </submittedName>
</protein>
<dbReference type="GO" id="GO:0005829">
    <property type="term" value="C:cytosol"/>
    <property type="evidence" value="ECO:0007669"/>
    <property type="project" value="TreeGrafter"/>
</dbReference>
<dbReference type="InterPro" id="IPR002821">
    <property type="entry name" value="Hydantoinase_A"/>
</dbReference>
<dbReference type="AlphaFoldDB" id="A0A367EHS1"/>
<dbReference type="Proteomes" id="UP000252914">
    <property type="component" value="Unassembled WGS sequence"/>
</dbReference>
<feature type="domain" description="Hydantoinase/oxoprolinase N-terminal" evidence="3">
    <location>
        <begin position="3"/>
        <end position="180"/>
    </location>
</feature>
<dbReference type="InterPro" id="IPR049517">
    <property type="entry name" value="ACX-like_C"/>
</dbReference>
<feature type="compositionally biased region" description="Low complexity" evidence="1">
    <location>
        <begin position="344"/>
        <end position="357"/>
    </location>
</feature>
<gene>
    <name evidence="5" type="ORF">DTL70_27475</name>
</gene>
<feature type="region of interest" description="Disordered" evidence="1">
    <location>
        <begin position="343"/>
        <end position="363"/>
    </location>
</feature>
<proteinExistence type="predicted"/>
<evidence type="ECO:0000259" key="4">
    <source>
        <dbReference type="Pfam" id="PF19278"/>
    </source>
</evidence>
<sequence>MLRIGIDVGGTFTDVTALDTADGRFHIHKLPSTTDDQSVAVAEGVRAILRRTGAAPGDVGYLGHGTTVATNTVLESDGARTALVTTAGLRDVLEIGRQQRPDLYDLDADKAPGLVPRSLVHTVAERMTAQGTTLVPLSEEDADAVVDRIRAADPEAVAVCFLHSYRDDAHEREVVERLRAALPEAYVCASADVAPVFREYERFSTAVVNAYVGPRINRYMSRLAERIEATGVPVRPKVIGSSGGMMSLESVARHPVSTLLSGPSAGVVAASHVAGQAGFGNLITFDMGGTSTDVCLVRDGQALVSTQRRINGRPVRTPSLDIHTVGAGGGSIARVDPGGALEVGPASAGSQPGPAAYGRGGDQPTVTDANVLRGRLNPRYILGGALAVDQEAAGRAVDGVAKAMAADRGVAARGIGRIASVNMASAVRKVSVEAGEDPRGYVLVAFGGAGPLHAVEVAREVGMSTVVVPPNPGTLCALGLLVTDIRAEFARAVLEEADEHNPEKLDETLREAHDSARGWLAAEAPPGARTRITGEARLRYARQNFELSVPLPQRVIDTAHFGSGAVAEMVASFHEQHTKSYGYAHADARVQIVEIQLTAAAVVDKPDLPSVEAGSDPDEALVGRREVDFDETGPLDTPVYERAGLRAGTALPGPAIVEQLDTTTVITPDATALVDAYGNLIIEVEQR</sequence>
<name>A0A367EHS1_9ACTN</name>
<dbReference type="PANTHER" id="PTHR11365">
    <property type="entry name" value="5-OXOPROLINASE RELATED"/>
    <property type="match status" value="1"/>
</dbReference>
<dbReference type="GO" id="GO:0017168">
    <property type="term" value="F:5-oxoprolinase (ATP-hydrolyzing) activity"/>
    <property type="evidence" value="ECO:0007669"/>
    <property type="project" value="TreeGrafter"/>
</dbReference>
<dbReference type="InterPro" id="IPR043129">
    <property type="entry name" value="ATPase_NBD"/>
</dbReference>
<accession>A0A367EHS1</accession>
<dbReference type="SUPFAM" id="SSF53067">
    <property type="entry name" value="Actin-like ATPase domain"/>
    <property type="match status" value="1"/>
</dbReference>
<dbReference type="InterPro" id="IPR008040">
    <property type="entry name" value="Hydant_A_N"/>
</dbReference>
<dbReference type="Pfam" id="PF05378">
    <property type="entry name" value="Hydant_A_N"/>
    <property type="match status" value="1"/>
</dbReference>
<feature type="domain" description="Acetophenone carboxylase-like C-terminal" evidence="4">
    <location>
        <begin position="533"/>
        <end position="677"/>
    </location>
</feature>
<keyword evidence="6" id="KW-1185">Reference proteome</keyword>
<comment type="caution">
    <text evidence="5">The sequence shown here is derived from an EMBL/GenBank/DDBJ whole genome shotgun (WGS) entry which is preliminary data.</text>
</comment>
<evidence type="ECO:0000313" key="6">
    <source>
        <dbReference type="Proteomes" id="UP000252914"/>
    </source>
</evidence>
<dbReference type="Pfam" id="PF01968">
    <property type="entry name" value="Hydantoinase_A"/>
    <property type="match status" value="1"/>
</dbReference>
<dbReference type="Pfam" id="PF19278">
    <property type="entry name" value="Hydant_A_C"/>
    <property type="match status" value="1"/>
</dbReference>
<evidence type="ECO:0000259" key="3">
    <source>
        <dbReference type="Pfam" id="PF05378"/>
    </source>
</evidence>
<organism evidence="5 6">
    <name type="scientific">Streptomyces diacarni</name>
    <dbReference type="NCBI Taxonomy" id="2800381"/>
    <lineage>
        <taxon>Bacteria</taxon>
        <taxon>Bacillati</taxon>
        <taxon>Actinomycetota</taxon>
        <taxon>Actinomycetes</taxon>
        <taxon>Kitasatosporales</taxon>
        <taxon>Streptomycetaceae</taxon>
        <taxon>Streptomyces</taxon>
    </lineage>
</organism>